<dbReference type="AlphaFoldDB" id="A0A2C5Z4Y6"/>
<evidence type="ECO:0000313" key="2">
    <source>
        <dbReference type="EMBL" id="PHH74903.1"/>
    </source>
</evidence>
<evidence type="ECO:0000313" key="3">
    <source>
        <dbReference type="Proteomes" id="UP000226431"/>
    </source>
</evidence>
<dbReference type="STRING" id="2004952.A0A2C5Z4Y6"/>
<organism evidence="2 3">
    <name type="scientific">Ophiocordyceps camponoti-rufipedis</name>
    <dbReference type="NCBI Taxonomy" id="2004952"/>
    <lineage>
        <taxon>Eukaryota</taxon>
        <taxon>Fungi</taxon>
        <taxon>Dikarya</taxon>
        <taxon>Ascomycota</taxon>
        <taxon>Pezizomycotina</taxon>
        <taxon>Sordariomycetes</taxon>
        <taxon>Hypocreomycetidae</taxon>
        <taxon>Hypocreales</taxon>
        <taxon>Ophiocordycipitaceae</taxon>
        <taxon>Ophiocordyceps</taxon>
    </lineage>
</organism>
<feature type="chain" id="PRO_5012451555" evidence="1">
    <location>
        <begin position="20"/>
        <end position="661"/>
    </location>
</feature>
<gene>
    <name evidence="2" type="ORF">CDD80_2763</name>
</gene>
<proteinExistence type="predicted"/>
<feature type="signal peptide" evidence="1">
    <location>
        <begin position="1"/>
        <end position="19"/>
    </location>
</feature>
<dbReference type="Gene3D" id="1.10.490.40">
    <property type="entry name" value="Diphtheria toxin, translocation domain"/>
    <property type="match status" value="1"/>
</dbReference>
<reference evidence="2 3" key="1">
    <citation type="submission" date="2017-06" db="EMBL/GenBank/DDBJ databases">
        <title>Ant-infecting Ophiocordyceps genomes reveal a high diversity of potential behavioral manipulation genes and a possible major role for enterotoxins.</title>
        <authorList>
            <person name="De Bekker C."/>
            <person name="Evans H.C."/>
            <person name="Brachmann A."/>
            <person name="Hughes D.P."/>
        </authorList>
    </citation>
    <scope>NUCLEOTIDE SEQUENCE [LARGE SCALE GENOMIC DNA]</scope>
    <source>
        <strain evidence="2 3">Map16</strain>
    </source>
</reference>
<dbReference type="EMBL" id="NJES01000246">
    <property type="protein sequence ID" value="PHH74903.1"/>
    <property type="molecule type" value="Genomic_DNA"/>
</dbReference>
<keyword evidence="3" id="KW-1185">Reference proteome</keyword>
<comment type="caution">
    <text evidence="2">The sequence shown here is derived from an EMBL/GenBank/DDBJ whole genome shotgun (WGS) entry which is preliminary data.</text>
</comment>
<dbReference type="Proteomes" id="UP000226431">
    <property type="component" value="Unassembled WGS sequence"/>
</dbReference>
<dbReference type="OrthoDB" id="4936804at2759"/>
<keyword evidence="1" id="KW-0732">Signal</keyword>
<sequence>MRVFSLLSLALLCAQQSLAAYNEAINQQNQTHSYPPSSLFKRQAGDIHVRIAVYEHEVTYLHSGNRVMQPHWTLHFTPPGVPGHTTYRVHARFGSESGSDSNFILENTMVDLLRQPRLITRLEVAKLPATVPMKDVLQLLSNNPLPKGKCTYSGCKEWVERGLKSLKNKAMIHELHMTNIDDIEAITNELDKYAKQQHERIWKWEGERGQYGRLVISPPDTQLQQQIVRWDAGKKTFAPVEPVPRVEPSPDELVTRCRRDAIDCFPGRQYEVQGGNQEAPRKLTHEELNEHYNRFAKDEFYRLMDESGHGHLLDKPEKPLRYELMRNEVKPAVTEGVRLKVGDLAGGALAVVGIALWAKEMVDVFSRNSSTAWEQADVATAIIPFVGCAVRIADQVDHGKATTTDVLQDTLCVTSDLLLLTPAWPLGVFLQVFSLALSWSPSPDPERSQWFGLYRKPDNFHKRRLQAWDERRQEVLNETLSAPDYHKNLQTQYTSEQLALLYSASHAAGAMRAATLHAAETVESRQNISQTDDFVGRQHLRKTLCHQLLQRKARLAADVETHMREHMETERDRADDVFFSEAGTWLAEHVPRDPERGAFSSRKSPPYATSQQVAQYIDGLRKQKYEKGPLLTDDEAARIRYHVDQLNAPAFCQIGAFSQDE</sequence>
<protein>
    <submittedName>
        <fullName evidence="2">Uncharacterized protein</fullName>
    </submittedName>
</protein>
<name>A0A2C5Z4Y6_9HYPO</name>
<evidence type="ECO:0000256" key="1">
    <source>
        <dbReference type="SAM" id="SignalP"/>
    </source>
</evidence>
<accession>A0A2C5Z4Y6</accession>